<dbReference type="EMBL" id="CP033912">
    <property type="protein sequence ID" value="AZA96233.1"/>
    <property type="molecule type" value="Genomic_DNA"/>
</dbReference>
<sequence length="275" mass="31687">MSKKKLLINEVFEQAKRESDKTSKNGLAMYLKVHLETFKLFLDEKTFSRYYDSFVTGIKNETNPDPDTLDKLSQYIGYKNFADFSRTFVKREEEANKTTVKISVDHDEESLTEKLSKIIINITNEQHFKIPEFIKKNGLGIMEMALLLVFVTSGVVFPNTKSNSQSTESSFTLPFIGKSHQDKKYMYWNGERYIATDSSSLGPQLEVIPMNEQPFKYLKLISRPDTLTVENALHKVWYSKSNNEVEFFTSFGKHPENGKALKDATEYIIETYGGQ</sequence>
<gene>
    <name evidence="1" type="ORF">EG353_11945</name>
</gene>
<organism evidence="1 2">
    <name type="scientific">Chryseobacterium shandongense</name>
    <dbReference type="NCBI Taxonomy" id="1493872"/>
    <lineage>
        <taxon>Bacteria</taxon>
        <taxon>Pseudomonadati</taxon>
        <taxon>Bacteroidota</taxon>
        <taxon>Flavobacteriia</taxon>
        <taxon>Flavobacteriales</taxon>
        <taxon>Weeksellaceae</taxon>
        <taxon>Chryseobacterium group</taxon>
        <taxon>Chryseobacterium</taxon>
    </lineage>
</organism>
<proteinExistence type="predicted"/>
<dbReference type="Proteomes" id="UP000281741">
    <property type="component" value="Chromosome"/>
</dbReference>
<dbReference type="RefSeq" id="WP_123860891.1">
    <property type="nucleotide sequence ID" value="NZ_CP033912.1"/>
</dbReference>
<reference evidence="1 2" key="1">
    <citation type="submission" date="2018-11" db="EMBL/GenBank/DDBJ databases">
        <title>Proposal to divide the Flavobacteriaceae and reorganize its genera based on Amino Acid Identity values calculated from whole genome sequences.</title>
        <authorList>
            <person name="Nicholson A.C."/>
            <person name="Gulvik C.A."/>
            <person name="Whitney A.M."/>
            <person name="Humrighouse B.W."/>
            <person name="Bell M."/>
            <person name="Holmes B."/>
            <person name="Steigerwalt A.G."/>
            <person name="Villarma A."/>
            <person name="Sheth M."/>
            <person name="Batra D."/>
            <person name="Pryor J."/>
            <person name="Bernardet J.-F."/>
            <person name="Hugo C."/>
            <person name="Kampfer P."/>
            <person name="Newman J."/>
            <person name="McQuiston J.R."/>
        </authorList>
    </citation>
    <scope>NUCLEOTIDE SEQUENCE [LARGE SCALE GENOMIC DNA]</scope>
    <source>
        <strain evidence="1 2">H5143</strain>
    </source>
</reference>
<evidence type="ECO:0008006" key="3">
    <source>
        <dbReference type="Google" id="ProtNLM"/>
    </source>
</evidence>
<accession>A0ABM7BBU2</accession>
<protein>
    <recommendedName>
        <fullName evidence="3">Helix-turn-helix domain-containing protein</fullName>
    </recommendedName>
</protein>
<name>A0ABM7BBU2_9FLAO</name>
<evidence type="ECO:0000313" key="1">
    <source>
        <dbReference type="EMBL" id="AZA96233.1"/>
    </source>
</evidence>
<keyword evidence="2" id="KW-1185">Reference proteome</keyword>
<evidence type="ECO:0000313" key="2">
    <source>
        <dbReference type="Proteomes" id="UP000281741"/>
    </source>
</evidence>